<keyword evidence="5" id="KW-0812">Transmembrane</keyword>
<comment type="similarity">
    <text evidence="2">Belongs to the ATPase B chain family.</text>
</comment>
<evidence type="ECO:0000256" key="2">
    <source>
        <dbReference type="ARBA" id="ARBA00005513"/>
    </source>
</evidence>
<keyword evidence="4" id="KW-0138">CF(0)</keyword>
<dbReference type="PANTHER" id="PTHR33445">
    <property type="entry name" value="ATP SYNTHASE SUBUNIT B', CHLOROPLASTIC"/>
    <property type="match status" value="1"/>
</dbReference>
<dbReference type="GO" id="GO:0046961">
    <property type="term" value="F:proton-transporting ATPase activity, rotational mechanism"/>
    <property type="evidence" value="ECO:0007669"/>
    <property type="project" value="TreeGrafter"/>
</dbReference>
<dbReference type="GO" id="GO:0045259">
    <property type="term" value="C:proton-transporting ATP synthase complex"/>
    <property type="evidence" value="ECO:0007669"/>
    <property type="project" value="UniProtKB-KW"/>
</dbReference>
<protein>
    <submittedName>
        <fullName evidence="12">Uncharacterized protein</fullName>
    </submittedName>
</protein>
<dbReference type="AlphaFoldDB" id="A0A382BJ70"/>
<organism evidence="12">
    <name type="scientific">marine metagenome</name>
    <dbReference type="NCBI Taxonomy" id="408172"/>
    <lineage>
        <taxon>unclassified sequences</taxon>
        <taxon>metagenomes</taxon>
        <taxon>ecological metagenomes</taxon>
    </lineage>
</organism>
<keyword evidence="11" id="KW-0175">Coiled coil</keyword>
<evidence type="ECO:0000256" key="6">
    <source>
        <dbReference type="ARBA" id="ARBA00022781"/>
    </source>
</evidence>
<dbReference type="GO" id="GO:0015986">
    <property type="term" value="P:proton motive force-driven ATP synthesis"/>
    <property type="evidence" value="ECO:0007669"/>
    <property type="project" value="InterPro"/>
</dbReference>
<sequence>MIAFVIFVSISFRSAKKLIISALDRRTEEIKKRLQEAENIRNEAKEIVGVNIKKLETAKKEVATILSEANKEAEMQKKKALENLNNSMERNKDQLQDRIQKNEKEVIEKLKRIISTISISASESFLKNNIDEKLHNRLIENSLSELPKKIQ</sequence>
<name>A0A382BJ70_9ZZZZ</name>
<evidence type="ECO:0000256" key="8">
    <source>
        <dbReference type="ARBA" id="ARBA00023065"/>
    </source>
</evidence>
<feature type="coiled-coil region" evidence="11">
    <location>
        <begin position="20"/>
        <end position="112"/>
    </location>
</feature>
<evidence type="ECO:0000256" key="1">
    <source>
        <dbReference type="ARBA" id="ARBA00004167"/>
    </source>
</evidence>
<keyword evidence="9" id="KW-0472">Membrane</keyword>
<dbReference type="EMBL" id="UINC01029865">
    <property type="protein sequence ID" value="SVB13322.1"/>
    <property type="molecule type" value="Genomic_DNA"/>
</dbReference>
<keyword evidence="3" id="KW-0813">Transport</keyword>
<comment type="function">
    <text evidence="10">F(1)F(0) ATP synthase produces ATP from ADP in the presence of a proton or sodium gradient. F-type ATPases consist of two structural domains, F(1) containing the extramembraneous catalytic core and F(0) containing the membrane proton channel, linked together by a central stalk and a peripheral stalk. During catalysis, ATP synthesis in the catalytic domain of F(1) is coupled via a rotary mechanism of the central stalk subunits to proton translocation.</text>
</comment>
<evidence type="ECO:0000256" key="9">
    <source>
        <dbReference type="ARBA" id="ARBA00023136"/>
    </source>
</evidence>
<dbReference type="HAMAP" id="MF_01398">
    <property type="entry name" value="ATP_synth_b_bprime"/>
    <property type="match status" value="1"/>
</dbReference>
<proteinExistence type="inferred from homology"/>
<dbReference type="CDD" id="cd06503">
    <property type="entry name" value="ATP-synt_Fo_b"/>
    <property type="match status" value="1"/>
</dbReference>
<evidence type="ECO:0000256" key="11">
    <source>
        <dbReference type="SAM" id="Coils"/>
    </source>
</evidence>
<keyword evidence="6" id="KW-0375">Hydrogen ion transport</keyword>
<accession>A0A382BJ70</accession>
<dbReference type="PANTHER" id="PTHR33445:SF2">
    <property type="entry name" value="ATP SYNTHASE SUBUNIT B', CHLOROPLASTIC"/>
    <property type="match status" value="1"/>
</dbReference>
<keyword evidence="8" id="KW-0406">Ion transport</keyword>
<dbReference type="Pfam" id="PF00430">
    <property type="entry name" value="ATP-synt_B"/>
    <property type="match status" value="1"/>
</dbReference>
<evidence type="ECO:0000256" key="5">
    <source>
        <dbReference type="ARBA" id="ARBA00022692"/>
    </source>
</evidence>
<evidence type="ECO:0000256" key="3">
    <source>
        <dbReference type="ARBA" id="ARBA00022448"/>
    </source>
</evidence>
<evidence type="ECO:0000256" key="10">
    <source>
        <dbReference type="ARBA" id="ARBA00025198"/>
    </source>
</evidence>
<evidence type="ECO:0000313" key="12">
    <source>
        <dbReference type="EMBL" id="SVB13322.1"/>
    </source>
</evidence>
<evidence type="ECO:0000256" key="4">
    <source>
        <dbReference type="ARBA" id="ARBA00022547"/>
    </source>
</evidence>
<dbReference type="InterPro" id="IPR002146">
    <property type="entry name" value="ATP_synth_b/b'su_bac/chlpt"/>
</dbReference>
<dbReference type="InterPro" id="IPR050059">
    <property type="entry name" value="ATP_synthase_B_chain"/>
</dbReference>
<reference evidence="12" key="1">
    <citation type="submission" date="2018-05" db="EMBL/GenBank/DDBJ databases">
        <authorList>
            <person name="Lanie J.A."/>
            <person name="Ng W.-L."/>
            <person name="Kazmierczak K.M."/>
            <person name="Andrzejewski T.M."/>
            <person name="Davidsen T.M."/>
            <person name="Wayne K.J."/>
            <person name="Tettelin H."/>
            <person name="Glass J.I."/>
            <person name="Rusch D."/>
            <person name="Podicherti R."/>
            <person name="Tsui H.-C.T."/>
            <person name="Winkler M.E."/>
        </authorList>
    </citation>
    <scope>NUCLEOTIDE SEQUENCE</scope>
</reference>
<evidence type="ECO:0000256" key="7">
    <source>
        <dbReference type="ARBA" id="ARBA00022989"/>
    </source>
</evidence>
<gene>
    <name evidence="12" type="ORF">METZ01_LOCUS166176</name>
</gene>
<keyword evidence="7" id="KW-1133">Transmembrane helix</keyword>
<comment type="subcellular location">
    <subcellularLocation>
        <location evidence="1">Membrane</location>
        <topology evidence="1">Single-pass membrane protein</topology>
    </subcellularLocation>
</comment>